<feature type="transmembrane region" description="Helical" evidence="6">
    <location>
        <begin position="377"/>
        <end position="398"/>
    </location>
</feature>
<dbReference type="EMBL" id="JASCXX010000025">
    <property type="protein sequence ID" value="MDI6450839.1"/>
    <property type="molecule type" value="Genomic_DNA"/>
</dbReference>
<gene>
    <name evidence="9" type="ORF">QJ522_17400</name>
</gene>
<dbReference type="AlphaFoldDB" id="A0AAW6U2Z0"/>
<organism evidence="9 10">
    <name type="scientific">Anaerobaca lacustris</name>
    <dbReference type="NCBI Taxonomy" id="3044600"/>
    <lineage>
        <taxon>Bacteria</taxon>
        <taxon>Pseudomonadati</taxon>
        <taxon>Planctomycetota</taxon>
        <taxon>Phycisphaerae</taxon>
        <taxon>Sedimentisphaerales</taxon>
        <taxon>Anaerobacaceae</taxon>
        <taxon>Anaerobaca</taxon>
    </lineage>
</organism>
<evidence type="ECO:0000256" key="2">
    <source>
        <dbReference type="ARBA" id="ARBA00022692"/>
    </source>
</evidence>
<protein>
    <submittedName>
        <fullName evidence="9">Cytochrome c biogenesis protein CcdA</fullName>
    </submittedName>
</protein>
<dbReference type="Pfam" id="PF02683">
    <property type="entry name" value="DsbD_TM"/>
    <property type="match status" value="1"/>
</dbReference>
<keyword evidence="2 6" id="KW-0812">Transmembrane</keyword>
<evidence type="ECO:0000313" key="10">
    <source>
        <dbReference type="Proteomes" id="UP001431776"/>
    </source>
</evidence>
<dbReference type="InterPro" id="IPR036929">
    <property type="entry name" value="DsbDN_sf"/>
</dbReference>
<dbReference type="Pfam" id="PF13899">
    <property type="entry name" value="Thioredoxin_7"/>
    <property type="match status" value="1"/>
</dbReference>
<feature type="transmembrane region" description="Helical" evidence="6">
    <location>
        <begin position="436"/>
        <end position="456"/>
    </location>
</feature>
<feature type="transmembrane region" description="Helical" evidence="6">
    <location>
        <begin position="215"/>
        <end position="244"/>
    </location>
</feature>
<evidence type="ECO:0000256" key="4">
    <source>
        <dbReference type="ARBA" id="ARBA00022989"/>
    </source>
</evidence>
<dbReference type="SUPFAM" id="SSF52833">
    <property type="entry name" value="Thioredoxin-like"/>
    <property type="match status" value="1"/>
</dbReference>
<dbReference type="InterPro" id="IPR036249">
    <property type="entry name" value="Thioredoxin-like_sf"/>
</dbReference>
<dbReference type="Gene3D" id="3.40.30.10">
    <property type="entry name" value="Glutaredoxin"/>
    <property type="match status" value="1"/>
</dbReference>
<keyword evidence="10" id="KW-1185">Reference proteome</keyword>
<evidence type="ECO:0000313" key="9">
    <source>
        <dbReference type="EMBL" id="MDI6450839.1"/>
    </source>
</evidence>
<feature type="transmembrane region" description="Helical" evidence="6">
    <location>
        <begin position="468"/>
        <end position="486"/>
    </location>
</feature>
<proteinExistence type="predicted"/>
<dbReference type="GO" id="GO:0017004">
    <property type="term" value="P:cytochrome complex assembly"/>
    <property type="evidence" value="ECO:0007669"/>
    <property type="project" value="UniProtKB-KW"/>
</dbReference>
<feature type="domain" description="Cytochrome C biogenesis protein transmembrane" evidence="7">
    <location>
        <begin position="217"/>
        <end position="426"/>
    </location>
</feature>
<dbReference type="GO" id="GO:0016020">
    <property type="term" value="C:membrane"/>
    <property type="evidence" value="ECO:0007669"/>
    <property type="project" value="UniProtKB-SubCell"/>
</dbReference>
<dbReference type="RefSeq" id="WP_349246248.1">
    <property type="nucleotide sequence ID" value="NZ_JASCXX010000025.1"/>
</dbReference>
<dbReference type="Gene3D" id="2.60.40.1250">
    <property type="entry name" value="Thiol:disulfide interchange protein DsbD, N-terminal domain"/>
    <property type="match status" value="1"/>
</dbReference>
<feature type="transmembrane region" description="Helical" evidence="6">
    <location>
        <begin position="256"/>
        <end position="280"/>
    </location>
</feature>
<evidence type="ECO:0000256" key="6">
    <source>
        <dbReference type="SAM" id="Phobius"/>
    </source>
</evidence>
<dbReference type="Proteomes" id="UP001431776">
    <property type="component" value="Unassembled WGS sequence"/>
</dbReference>
<sequence>MNANRQILTGAIWIALFGAAVFGAEGQTAIELARVDDEHSRVVLQVDPVDGRPHLAVAFAGTDDLHYYARSETAPAPQFNLRVRPSAEDAAFGEPIFPAWKMFYDVGLEKQVEVFVGDFQVLIPLTSVPDGPVRVHVQITGMACTSQLCLPPFDKTLTALVDFSAATVQQLTEGRPSEGPQPAQTVFPAPEPVADLPAAEQTAERQAVLPYSTTVYYLLAIVAGISINLMPCVLPVIPLILMRLIDQSKRSDGSRLATGLAFCVGVVLFFAAFALVSAVINLSTGAVLDLNSLFRYPSAVIVLFLAIVLFGLAMLDVVTISLPSALVSQQGSGSGLLGTGGMGFFAGVLSTPCSGALLGFVLVWAQTQPLAVSSTAIILMGVGMALPYAVIVSVPSLLERVPKPGTWMEIFKKSTGFLLFFIAAKLTLAALPKDRLLNVLSYGIVFSFCAWMWGAWVGFATPVGKRRLVRSVALLIAVGAAVWLLPAGGPPEGASIDWQSYDRQAVSRATSQGQPVLLKFTADWCTNCKIVERRVYHDPDVIERIERKNVLPIMADTTLIDYPATRDFQQIYGEAGNVPVTIVVLPNAEVRKLRGIFDKQELIDLLDELPEGPK</sequence>
<reference evidence="9" key="1">
    <citation type="submission" date="2023-05" db="EMBL/GenBank/DDBJ databases">
        <title>Anaerotaeda fermentans gen. nov., sp. nov., a novel anaerobic planctomycete of the new family within the order Sedimentisphaerales isolated from Taman Peninsula, Russia.</title>
        <authorList>
            <person name="Khomyakova M.A."/>
            <person name="Merkel A.Y."/>
            <person name="Slobodkin A.I."/>
        </authorList>
    </citation>
    <scope>NUCLEOTIDE SEQUENCE</scope>
    <source>
        <strain evidence="9">M17dextr</strain>
    </source>
</reference>
<dbReference type="InterPro" id="IPR003834">
    <property type="entry name" value="Cyt_c_assmbl_TM_dom"/>
</dbReference>
<keyword evidence="4 6" id="KW-1133">Transmembrane helix</keyword>
<evidence type="ECO:0000256" key="3">
    <source>
        <dbReference type="ARBA" id="ARBA00022748"/>
    </source>
</evidence>
<comment type="caution">
    <text evidence="9">The sequence shown here is derived from an EMBL/GenBank/DDBJ whole genome shotgun (WGS) entry which is preliminary data.</text>
</comment>
<name>A0AAW6U2Z0_9BACT</name>
<dbReference type="InterPro" id="IPR028250">
    <property type="entry name" value="DsbDN"/>
</dbReference>
<evidence type="ECO:0000256" key="1">
    <source>
        <dbReference type="ARBA" id="ARBA00004141"/>
    </source>
</evidence>
<feature type="transmembrane region" description="Helical" evidence="6">
    <location>
        <begin position="300"/>
        <end position="322"/>
    </location>
</feature>
<keyword evidence="5 6" id="KW-0472">Membrane</keyword>
<dbReference type="Pfam" id="PF11412">
    <property type="entry name" value="DsbD_N"/>
    <property type="match status" value="1"/>
</dbReference>
<dbReference type="GO" id="GO:0015035">
    <property type="term" value="F:protein-disulfide reductase activity"/>
    <property type="evidence" value="ECO:0007669"/>
    <property type="project" value="TreeGrafter"/>
</dbReference>
<evidence type="ECO:0000259" key="7">
    <source>
        <dbReference type="Pfam" id="PF02683"/>
    </source>
</evidence>
<evidence type="ECO:0000259" key="8">
    <source>
        <dbReference type="Pfam" id="PF11412"/>
    </source>
</evidence>
<accession>A0AAW6U2Z0</accession>
<comment type="subcellular location">
    <subcellularLocation>
        <location evidence="1">Membrane</location>
        <topology evidence="1">Multi-pass membrane protein</topology>
    </subcellularLocation>
</comment>
<dbReference type="PANTHER" id="PTHR32234:SF0">
    <property type="entry name" value="THIOL:DISULFIDE INTERCHANGE PROTEIN DSBD"/>
    <property type="match status" value="1"/>
</dbReference>
<keyword evidence="3" id="KW-0201">Cytochrome c-type biogenesis</keyword>
<dbReference type="PANTHER" id="PTHR32234">
    <property type="entry name" value="THIOL:DISULFIDE INTERCHANGE PROTEIN DSBD"/>
    <property type="match status" value="1"/>
</dbReference>
<feature type="domain" description="Thiol:disulfide interchange protein DsbD N-terminal" evidence="8">
    <location>
        <begin position="53"/>
        <end position="157"/>
    </location>
</feature>
<feature type="transmembrane region" description="Helical" evidence="6">
    <location>
        <begin position="343"/>
        <end position="365"/>
    </location>
</feature>
<evidence type="ECO:0000256" key="5">
    <source>
        <dbReference type="ARBA" id="ARBA00023136"/>
    </source>
</evidence>
<dbReference type="GO" id="GO:0045454">
    <property type="term" value="P:cell redox homeostasis"/>
    <property type="evidence" value="ECO:0007669"/>
    <property type="project" value="TreeGrafter"/>
</dbReference>